<evidence type="ECO:0000313" key="1">
    <source>
        <dbReference type="EMBL" id="KKM82494.1"/>
    </source>
</evidence>
<proteinExistence type="predicted"/>
<sequence>MPGKVKHIPENSVSLIIKFQTMEEKSRLIQDEELLLRNNSRNINIQTINIMRV</sequence>
<accession>A0A0F9KK23</accession>
<dbReference type="AlphaFoldDB" id="A0A0F9KK23"/>
<gene>
    <name evidence="1" type="ORF">LCGC14_1319070</name>
</gene>
<dbReference type="EMBL" id="LAZR01007856">
    <property type="protein sequence ID" value="KKM82494.1"/>
    <property type="molecule type" value="Genomic_DNA"/>
</dbReference>
<protein>
    <submittedName>
        <fullName evidence="1">Uncharacterized protein</fullName>
    </submittedName>
</protein>
<comment type="caution">
    <text evidence="1">The sequence shown here is derived from an EMBL/GenBank/DDBJ whole genome shotgun (WGS) entry which is preliminary data.</text>
</comment>
<name>A0A0F9KK23_9ZZZZ</name>
<organism evidence="1">
    <name type="scientific">marine sediment metagenome</name>
    <dbReference type="NCBI Taxonomy" id="412755"/>
    <lineage>
        <taxon>unclassified sequences</taxon>
        <taxon>metagenomes</taxon>
        <taxon>ecological metagenomes</taxon>
    </lineage>
</organism>
<reference evidence="1" key="1">
    <citation type="journal article" date="2015" name="Nature">
        <title>Complex archaea that bridge the gap between prokaryotes and eukaryotes.</title>
        <authorList>
            <person name="Spang A."/>
            <person name="Saw J.H."/>
            <person name="Jorgensen S.L."/>
            <person name="Zaremba-Niedzwiedzka K."/>
            <person name="Martijn J."/>
            <person name="Lind A.E."/>
            <person name="van Eijk R."/>
            <person name="Schleper C."/>
            <person name="Guy L."/>
            <person name="Ettema T.J."/>
        </authorList>
    </citation>
    <scope>NUCLEOTIDE SEQUENCE</scope>
</reference>